<name>A0ACC0XXY5_9ROSI</name>
<gene>
    <name evidence="1" type="ORF">Pint_08212</name>
</gene>
<comment type="caution">
    <text evidence="1">The sequence shown here is derived from an EMBL/GenBank/DDBJ whole genome shotgun (WGS) entry which is preliminary data.</text>
</comment>
<organism evidence="1 2">
    <name type="scientific">Pistacia integerrima</name>
    <dbReference type="NCBI Taxonomy" id="434235"/>
    <lineage>
        <taxon>Eukaryota</taxon>
        <taxon>Viridiplantae</taxon>
        <taxon>Streptophyta</taxon>
        <taxon>Embryophyta</taxon>
        <taxon>Tracheophyta</taxon>
        <taxon>Spermatophyta</taxon>
        <taxon>Magnoliopsida</taxon>
        <taxon>eudicotyledons</taxon>
        <taxon>Gunneridae</taxon>
        <taxon>Pentapetalae</taxon>
        <taxon>rosids</taxon>
        <taxon>malvids</taxon>
        <taxon>Sapindales</taxon>
        <taxon>Anacardiaceae</taxon>
        <taxon>Pistacia</taxon>
    </lineage>
</organism>
<keyword evidence="2" id="KW-1185">Reference proteome</keyword>
<dbReference type="Proteomes" id="UP001163603">
    <property type="component" value="Chromosome 10"/>
</dbReference>
<protein>
    <submittedName>
        <fullName evidence="1">Uncharacterized protein</fullName>
    </submittedName>
</protein>
<reference evidence="2" key="1">
    <citation type="journal article" date="2023" name="G3 (Bethesda)">
        <title>Genome assembly and association tests identify interacting loci associated with vigor, precocity, and sex in interspecific pistachio rootstocks.</title>
        <authorList>
            <person name="Palmer W."/>
            <person name="Jacygrad E."/>
            <person name="Sagayaradj S."/>
            <person name="Cavanaugh K."/>
            <person name="Han R."/>
            <person name="Bertier L."/>
            <person name="Beede B."/>
            <person name="Kafkas S."/>
            <person name="Golino D."/>
            <person name="Preece J."/>
            <person name="Michelmore R."/>
        </authorList>
    </citation>
    <scope>NUCLEOTIDE SEQUENCE [LARGE SCALE GENOMIC DNA]</scope>
</reference>
<evidence type="ECO:0000313" key="1">
    <source>
        <dbReference type="EMBL" id="KAJ0026330.1"/>
    </source>
</evidence>
<accession>A0ACC0XXY5</accession>
<evidence type="ECO:0000313" key="2">
    <source>
        <dbReference type="Proteomes" id="UP001163603"/>
    </source>
</evidence>
<sequence>MSLSPPRERTEGASEPNNNSNNGDTNRNFHLYWCYQCHTAVRISSSANPSEIICPRCLGQFVHEIEVTRPRLFVDFTAFDPSPEARLLEALSIILDPPIRLFNRTPDDIQEPSRGRSWFRRRSNNVDIEPEPTTPRPRTWIVFRPVGPSNPIEPIMRPTHPVPRGVSPRDYFFGPELNQLIEELTQNDRPGPPPVPEDAIDAIPTVKITETHLKNESNCPVCKEELMVDGEARELPCKHIYHSECIVPWLRLHNSCPVCRHEVPIASDSNIDTSGVDDEISEDHEEEGLRRRCLRLRQLASLWPFRGRHRRINPQPDTGGNSQGQVMLNFQKLAQGRVIAIFYSPCMKLFLFLLEANCISTSYG</sequence>
<proteinExistence type="predicted"/>
<dbReference type="EMBL" id="CM047745">
    <property type="protein sequence ID" value="KAJ0026330.1"/>
    <property type="molecule type" value="Genomic_DNA"/>
</dbReference>